<sequence length="236" mass="24483">MITRVAVVPYPPLLVPALTVRADAETERLRGACLRAVSSLADSSAEWVAVGVDPSGPIRFSSNTAGTFAAYGRDVRVSLGDATPGDGVEPDPDLPLPALIAGLLREQAGARAVDVRLLAPGTPAEQCRDLGAELAGADTALLVLAEGSNCSDERSPHRPDHRAAPLDDLLATALAGVDAQALMELDPALCAEVGVPREALQVLPGVVADGTWRGELLYSGTPFGVTYEVATWTRAD</sequence>
<dbReference type="EMBL" id="FOZX01000003">
    <property type="protein sequence ID" value="SFS67465.1"/>
    <property type="molecule type" value="Genomic_DNA"/>
</dbReference>
<dbReference type="OrthoDB" id="4543339at2"/>
<organism evidence="1 2">
    <name type="scientific">Saccharopolyspora flava</name>
    <dbReference type="NCBI Taxonomy" id="95161"/>
    <lineage>
        <taxon>Bacteria</taxon>
        <taxon>Bacillati</taxon>
        <taxon>Actinomycetota</taxon>
        <taxon>Actinomycetes</taxon>
        <taxon>Pseudonocardiales</taxon>
        <taxon>Pseudonocardiaceae</taxon>
        <taxon>Saccharopolyspora</taxon>
    </lineage>
</organism>
<proteinExistence type="predicted"/>
<evidence type="ECO:0000313" key="2">
    <source>
        <dbReference type="Proteomes" id="UP000198852"/>
    </source>
</evidence>
<dbReference type="STRING" id="95161.SAMN05660874_02578"/>
<gene>
    <name evidence="1" type="ORF">SAMN05660874_02578</name>
</gene>
<dbReference type="AlphaFoldDB" id="A0A1I6RRZ8"/>
<reference evidence="2" key="1">
    <citation type="submission" date="2016-10" db="EMBL/GenBank/DDBJ databases">
        <authorList>
            <person name="Varghese N."/>
            <person name="Submissions S."/>
        </authorList>
    </citation>
    <scope>NUCLEOTIDE SEQUENCE [LARGE SCALE GENOMIC DNA]</scope>
    <source>
        <strain evidence="2">DSM 44771</strain>
    </source>
</reference>
<protein>
    <recommendedName>
        <fullName evidence="3">Aromatic ring-opening dioxygenase, LigB subunit</fullName>
    </recommendedName>
</protein>
<dbReference type="Proteomes" id="UP000198852">
    <property type="component" value="Unassembled WGS sequence"/>
</dbReference>
<name>A0A1I6RRZ8_9PSEU</name>
<evidence type="ECO:0008006" key="3">
    <source>
        <dbReference type="Google" id="ProtNLM"/>
    </source>
</evidence>
<keyword evidence="2" id="KW-1185">Reference proteome</keyword>
<dbReference type="Gene3D" id="3.40.830.10">
    <property type="entry name" value="LigB-like"/>
    <property type="match status" value="1"/>
</dbReference>
<evidence type="ECO:0000313" key="1">
    <source>
        <dbReference type="EMBL" id="SFS67465.1"/>
    </source>
</evidence>
<accession>A0A1I6RRZ8</accession>
<dbReference type="RefSeq" id="WP_093416628.1">
    <property type="nucleotide sequence ID" value="NZ_FOZX01000003.1"/>
</dbReference>